<evidence type="ECO:0000256" key="3">
    <source>
        <dbReference type="ARBA" id="ARBA00022723"/>
    </source>
</evidence>
<dbReference type="InterPro" id="IPR036236">
    <property type="entry name" value="Znf_C2H2_sf"/>
</dbReference>
<evidence type="ECO:0000313" key="14">
    <source>
        <dbReference type="Proteomes" id="UP001652642"/>
    </source>
</evidence>
<gene>
    <name evidence="15" type="primary">LOC110083223</name>
</gene>
<dbReference type="Pfam" id="PF13909">
    <property type="entry name" value="zf-H2C2_5"/>
    <property type="match status" value="1"/>
</dbReference>
<organism evidence="14 15">
    <name type="scientific">Pogona vitticeps</name>
    <name type="common">central bearded dragon</name>
    <dbReference type="NCBI Taxonomy" id="103695"/>
    <lineage>
        <taxon>Eukaryota</taxon>
        <taxon>Metazoa</taxon>
        <taxon>Chordata</taxon>
        <taxon>Craniata</taxon>
        <taxon>Vertebrata</taxon>
        <taxon>Euteleostomi</taxon>
        <taxon>Lepidosauria</taxon>
        <taxon>Squamata</taxon>
        <taxon>Bifurcata</taxon>
        <taxon>Unidentata</taxon>
        <taxon>Episquamata</taxon>
        <taxon>Toxicofera</taxon>
        <taxon>Iguania</taxon>
        <taxon>Acrodonta</taxon>
        <taxon>Agamidae</taxon>
        <taxon>Amphibolurinae</taxon>
        <taxon>Pogona</taxon>
    </lineage>
</organism>
<feature type="domain" description="C2H2-type" evidence="13">
    <location>
        <begin position="935"/>
        <end position="957"/>
    </location>
</feature>
<keyword evidence="5 11" id="KW-0863">Zinc-finger</keyword>
<dbReference type="SUPFAM" id="SSF57667">
    <property type="entry name" value="beta-beta-alpha zinc fingers"/>
    <property type="match status" value="6"/>
</dbReference>
<feature type="domain" description="C2H2-type" evidence="13">
    <location>
        <begin position="840"/>
        <end position="867"/>
    </location>
</feature>
<name>A0A6J0UAR7_9SAUR</name>
<dbReference type="GO" id="GO:0008270">
    <property type="term" value="F:zinc ion binding"/>
    <property type="evidence" value="ECO:0007669"/>
    <property type="project" value="UniProtKB-KW"/>
</dbReference>
<evidence type="ECO:0000256" key="7">
    <source>
        <dbReference type="ARBA" id="ARBA00023015"/>
    </source>
</evidence>
<accession>A0A6J0UAR7</accession>
<dbReference type="PANTHER" id="PTHR24393:SF15">
    <property type="entry name" value="IP01243P-RELATED"/>
    <property type="match status" value="1"/>
</dbReference>
<dbReference type="Gene3D" id="3.30.160.60">
    <property type="entry name" value="Classic Zinc Finger"/>
    <property type="match status" value="10"/>
</dbReference>
<feature type="domain" description="C2H2-type" evidence="13">
    <location>
        <begin position="907"/>
        <end position="934"/>
    </location>
</feature>
<feature type="domain" description="C2H2-type" evidence="13">
    <location>
        <begin position="486"/>
        <end position="513"/>
    </location>
</feature>
<dbReference type="Proteomes" id="UP001652642">
    <property type="component" value="Chromosome 1"/>
</dbReference>
<dbReference type="InParanoid" id="A0A6J0UAR7"/>
<feature type="domain" description="C2H2-type" evidence="13">
    <location>
        <begin position="607"/>
        <end position="634"/>
    </location>
</feature>
<feature type="region of interest" description="Disordered" evidence="12">
    <location>
        <begin position="43"/>
        <end position="69"/>
    </location>
</feature>
<evidence type="ECO:0000256" key="1">
    <source>
        <dbReference type="ARBA" id="ARBA00004123"/>
    </source>
</evidence>
<comment type="similarity">
    <text evidence="2">Belongs to the krueppel C2H2-type zinc-finger protein family.</text>
</comment>
<evidence type="ECO:0000256" key="8">
    <source>
        <dbReference type="ARBA" id="ARBA00023125"/>
    </source>
</evidence>
<dbReference type="RefSeq" id="XP_020657153.2">
    <property type="nucleotide sequence ID" value="XM_020801494.2"/>
</dbReference>
<keyword evidence="6" id="KW-0862">Zinc</keyword>
<keyword evidence="3" id="KW-0479">Metal-binding</keyword>
<evidence type="ECO:0000256" key="10">
    <source>
        <dbReference type="ARBA" id="ARBA00023242"/>
    </source>
</evidence>
<evidence type="ECO:0000313" key="15">
    <source>
        <dbReference type="RefSeq" id="XP_020657153.2"/>
    </source>
</evidence>
<dbReference type="Pfam" id="PF00096">
    <property type="entry name" value="zf-C2H2"/>
    <property type="match status" value="2"/>
</dbReference>
<dbReference type="PROSITE" id="PS00028">
    <property type="entry name" value="ZINC_FINGER_C2H2_1"/>
    <property type="match status" value="7"/>
</dbReference>
<evidence type="ECO:0000256" key="5">
    <source>
        <dbReference type="ARBA" id="ARBA00022771"/>
    </source>
</evidence>
<reference evidence="15" key="2">
    <citation type="submission" date="2025-08" db="UniProtKB">
        <authorList>
            <consortium name="RefSeq"/>
        </authorList>
    </citation>
    <scope>IDENTIFICATION</scope>
</reference>
<dbReference type="SMART" id="SM00355">
    <property type="entry name" value="ZnF_C2H2"/>
    <property type="match status" value="17"/>
</dbReference>
<reference evidence="14" key="1">
    <citation type="submission" date="2025-05" db="UniProtKB">
        <authorList>
            <consortium name="RefSeq"/>
        </authorList>
    </citation>
    <scope>NUCLEOTIDE SEQUENCE [LARGE SCALE GENOMIC DNA]</scope>
</reference>
<dbReference type="PROSITE" id="PS50157">
    <property type="entry name" value="ZINC_FINGER_C2H2_2"/>
    <property type="match status" value="12"/>
</dbReference>
<dbReference type="PANTHER" id="PTHR24393">
    <property type="entry name" value="ZINC FINGER PROTEIN"/>
    <property type="match status" value="1"/>
</dbReference>
<feature type="domain" description="C2H2-type" evidence="13">
    <location>
        <begin position="393"/>
        <end position="415"/>
    </location>
</feature>
<feature type="domain" description="C2H2-type" evidence="13">
    <location>
        <begin position="1001"/>
        <end position="1028"/>
    </location>
</feature>
<dbReference type="GO" id="GO:0000978">
    <property type="term" value="F:RNA polymerase II cis-regulatory region sequence-specific DNA binding"/>
    <property type="evidence" value="ECO:0007669"/>
    <property type="project" value="TreeGrafter"/>
</dbReference>
<dbReference type="AlphaFoldDB" id="A0A6J0UAR7"/>
<comment type="subcellular location">
    <subcellularLocation>
        <location evidence="1">Nucleus</location>
    </subcellularLocation>
</comment>
<keyword evidence="10" id="KW-0539">Nucleus</keyword>
<keyword evidence="7" id="KW-0805">Transcription regulation</keyword>
<evidence type="ECO:0000256" key="9">
    <source>
        <dbReference type="ARBA" id="ARBA00023163"/>
    </source>
</evidence>
<keyword evidence="14" id="KW-1185">Reference proteome</keyword>
<dbReference type="GO" id="GO:0001228">
    <property type="term" value="F:DNA-binding transcription activator activity, RNA polymerase II-specific"/>
    <property type="evidence" value="ECO:0007669"/>
    <property type="project" value="TreeGrafter"/>
</dbReference>
<dbReference type="OrthoDB" id="5383296at2759"/>
<evidence type="ECO:0000256" key="6">
    <source>
        <dbReference type="ARBA" id="ARBA00022833"/>
    </source>
</evidence>
<keyword evidence="8" id="KW-0238">DNA-binding</keyword>
<dbReference type="InterPro" id="IPR013087">
    <property type="entry name" value="Znf_C2H2_type"/>
</dbReference>
<feature type="domain" description="C2H2-type" evidence="13">
    <location>
        <begin position="663"/>
        <end position="690"/>
    </location>
</feature>
<evidence type="ECO:0000259" key="13">
    <source>
        <dbReference type="PROSITE" id="PS50157"/>
    </source>
</evidence>
<protein>
    <submittedName>
        <fullName evidence="15">Uncharacterized protein isoform X3</fullName>
    </submittedName>
</protein>
<feature type="domain" description="C2H2-type" evidence="13">
    <location>
        <begin position="579"/>
        <end position="606"/>
    </location>
</feature>
<evidence type="ECO:0000256" key="4">
    <source>
        <dbReference type="ARBA" id="ARBA00022737"/>
    </source>
</evidence>
<evidence type="ECO:0000256" key="12">
    <source>
        <dbReference type="SAM" id="MobiDB-lite"/>
    </source>
</evidence>
<keyword evidence="4" id="KW-0677">Repeat</keyword>
<evidence type="ECO:0000256" key="2">
    <source>
        <dbReference type="ARBA" id="ARBA00006991"/>
    </source>
</evidence>
<feature type="domain" description="C2H2-type" evidence="13">
    <location>
        <begin position="719"/>
        <end position="746"/>
    </location>
</feature>
<evidence type="ECO:0000256" key="11">
    <source>
        <dbReference type="PROSITE-ProRule" id="PRU00042"/>
    </source>
</evidence>
<feature type="domain" description="C2H2-type" evidence="13">
    <location>
        <begin position="458"/>
        <end position="485"/>
    </location>
</feature>
<proteinExistence type="inferred from homology"/>
<keyword evidence="9" id="KW-0804">Transcription</keyword>
<feature type="region of interest" description="Disordered" evidence="12">
    <location>
        <begin position="1"/>
        <end position="22"/>
    </location>
</feature>
<feature type="domain" description="C2H2-type" evidence="13">
    <location>
        <begin position="747"/>
        <end position="769"/>
    </location>
</feature>
<dbReference type="GeneID" id="110083223"/>
<dbReference type="KEGG" id="pvt:110083223"/>
<dbReference type="GO" id="GO:0005634">
    <property type="term" value="C:nucleus"/>
    <property type="evidence" value="ECO:0007669"/>
    <property type="project" value="UniProtKB-SubCell"/>
</dbReference>
<sequence>MDTEEEAAAAAEAEGSGPCPEEPEVFEIVLPITVIELSDDDFLESEDEGHTAVNEDGCPVSQAKEDSWIDSENEKLLSSSNFKRSNGKEQDISFEAVTEKEDDDKDMPVSCENLNSIQVGGLQNVLDNIDHGQHLVMGYFDHKTYNVTENENVKVNHYEIEHNYFQKMVASCLNAHKGEDKLIVGGIQMFLTLTQEIKAVLKKTIQKLPEGPDMNRGINCKGAACLDNGFNKIDSRHRQCKELQENVFLGRKCEEGQNTVDQGNLIVSPSMKKYGSLDDFSIDAGDHANLVLHAACHFIQPLVADCLEECVVQEDCNNSYEGIPCDQQLQMEQPRETLLLGNNPKTKTPLITAMEKSAKRRGARKCLFCNLRYTSSICLRKHICTTHKDKRRYSCNFCCRTFFFSASLQRHHQLHKKMALLKKRRKNRDNTRGNKKNKDRIALKKRKKKEKKAMLKLFKCHQCPYSTNRISNLQVHFSVHTGEKPFRCQECDKSFRSSSHLKRHNLTHMRKHHKCNSCLFIGCTVEELKVHQRTCYSEDPIRSQLWSSPSRCAVTKVQANMPEQKENTSLSEGINLQIYKCEQCDYATHMLTRLKHHRKIHSGEKPYCCDVCEKKFRMSSHLKRHMFLHQNLDFQGKSHTHAQKHDRPSSSGCEISRPVSKTYICDYCGFVFHREEHLQYHKAVHFQDQPHENMTDEDLEEGAMLSVVQPSHGSVLKLFKCHQCAYTTNSFSNLQVHFSVHTGEKPFKCQECDKSFKTSSHLKRHSVLHWWKPHKCESCHFISSTVEELKLHQERCNGEEPERKRLRSSALKCDIAEKHTNMAKGKEDAFKSQYLDSKLFKCEQCDYVTKKSSHLKHHKFRHHHLKLLTCGSCDFSTGNGQCFKKHMASHTNTKSPQKQPALFVKVYKCEECDYVTDRNGNLKIHLRTHTDERPHKCSCCSLAFRTSSHLNRHLATHLKWKCTKCKFSALNKQALEKHKQIHKEKSHESHKEKKTLETKINRCTKCRLTFSTARLLKLHQKKHSETKD</sequence>